<evidence type="ECO:0000256" key="2">
    <source>
        <dbReference type="ARBA" id="ARBA00073854"/>
    </source>
</evidence>
<dbReference type="GeneID" id="54299772"/>
<dbReference type="InterPro" id="IPR000717">
    <property type="entry name" value="PCI_dom"/>
</dbReference>
<dbReference type="InterPro" id="IPR045114">
    <property type="entry name" value="Csn12-like"/>
</dbReference>
<dbReference type="OrthoDB" id="10252687at2759"/>
<protein>
    <recommendedName>
        <fullName evidence="2">Protein CSN12 homolog</fullName>
    </recommendedName>
</protein>
<name>A0A6A6B6W6_9PEZI</name>
<gene>
    <name evidence="4" type="ORF">K452DRAFT_299840</name>
</gene>
<dbReference type="RefSeq" id="XP_033395572.1">
    <property type="nucleotide sequence ID" value="XM_033542275.1"/>
</dbReference>
<dbReference type="InterPro" id="IPR036388">
    <property type="entry name" value="WH-like_DNA-bd_sf"/>
</dbReference>
<dbReference type="GO" id="GO:0003690">
    <property type="term" value="F:double-stranded DNA binding"/>
    <property type="evidence" value="ECO:0007669"/>
    <property type="project" value="InterPro"/>
</dbReference>
<evidence type="ECO:0000313" key="5">
    <source>
        <dbReference type="Proteomes" id="UP000799438"/>
    </source>
</evidence>
<dbReference type="EMBL" id="ML995491">
    <property type="protein sequence ID" value="KAF2139859.1"/>
    <property type="molecule type" value="Genomic_DNA"/>
</dbReference>
<dbReference type="PANTHER" id="PTHR12732:SF0">
    <property type="entry name" value="PCI DOMAIN-CONTAINING PROTEIN 2"/>
    <property type="match status" value="1"/>
</dbReference>
<evidence type="ECO:0000259" key="3">
    <source>
        <dbReference type="PROSITE" id="PS50250"/>
    </source>
</evidence>
<evidence type="ECO:0000256" key="1">
    <source>
        <dbReference type="ARBA" id="ARBA00025771"/>
    </source>
</evidence>
<evidence type="ECO:0000313" key="4">
    <source>
        <dbReference type="EMBL" id="KAF2139859.1"/>
    </source>
</evidence>
<dbReference type="SMART" id="SM00753">
    <property type="entry name" value="PAM"/>
    <property type="match status" value="1"/>
</dbReference>
<dbReference type="FunFam" id="1.10.10.10:FF:000366">
    <property type="entry name" value="COP9 signalosome complex subunit"/>
    <property type="match status" value="1"/>
</dbReference>
<accession>A0A6A6B6W6</accession>
<sequence>MEALIHDFKRALAERNGYDLAATITPVPPPKDAGRLYAFYRSTNSFSVQSDIRHAITQGRGLHLAKVESAAWVDVFVAYWKAVGEILTAEEITRQGHKEADWAKVYIAWKDVVNNLIKGYSNAHFPAWSIPCLYAAAKYLRTFAMTADERASKNKGSVSFNTGFQDDVVDSLGKNEKLEDAARQINRIFTLCISDRESLEDSRKWALYYVTNILFKTYFKLNAVGLSKNLLRSLHASRHDMPSLDVFPKSHQVTFKYYCGVLSFLDEDYKQAEEHLTQAWRLCHRGAKKNLQLILTYLIPCHLLTTHTLPTAALLEPYPHLQRLFTPLATCIKRGDLAGFDAALIAGEEEFVKRRIYLTLERGRDIVLRNLLRKVFIVGGFEPLKEGETEANRIRRTRIPITEFCAALNISMGRREGESLDNDEVECLLANMIYKNLMKGYISREHGKVVLSKGGMAFPGTGV</sequence>
<organism evidence="4 5">
    <name type="scientific">Aplosporella prunicola CBS 121167</name>
    <dbReference type="NCBI Taxonomy" id="1176127"/>
    <lineage>
        <taxon>Eukaryota</taxon>
        <taxon>Fungi</taxon>
        <taxon>Dikarya</taxon>
        <taxon>Ascomycota</taxon>
        <taxon>Pezizomycotina</taxon>
        <taxon>Dothideomycetes</taxon>
        <taxon>Dothideomycetes incertae sedis</taxon>
        <taxon>Botryosphaeriales</taxon>
        <taxon>Aplosporellaceae</taxon>
        <taxon>Aplosporella</taxon>
    </lineage>
</organism>
<dbReference type="Gene3D" id="1.10.10.10">
    <property type="entry name" value="Winged helix-like DNA-binding domain superfamily/Winged helix DNA-binding domain"/>
    <property type="match status" value="1"/>
</dbReference>
<dbReference type="Pfam" id="PF01399">
    <property type="entry name" value="PCI"/>
    <property type="match status" value="1"/>
</dbReference>
<comment type="similarity">
    <text evidence="1">Belongs to the CSN12 family.</text>
</comment>
<proteinExistence type="inferred from homology"/>
<dbReference type="AlphaFoldDB" id="A0A6A6B6W6"/>
<feature type="domain" description="PCI" evidence="3">
    <location>
        <begin position="253"/>
        <end position="456"/>
    </location>
</feature>
<dbReference type="Proteomes" id="UP000799438">
    <property type="component" value="Unassembled WGS sequence"/>
</dbReference>
<keyword evidence="5" id="KW-1185">Reference proteome</keyword>
<dbReference type="GO" id="GO:0003723">
    <property type="term" value="F:RNA binding"/>
    <property type="evidence" value="ECO:0007669"/>
    <property type="project" value="InterPro"/>
</dbReference>
<reference evidence="4" key="1">
    <citation type="journal article" date="2020" name="Stud. Mycol.">
        <title>101 Dothideomycetes genomes: a test case for predicting lifestyles and emergence of pathogens.</title>
        <authorList>
            <person name="Haridas S."/>
            <person name="Albert R."/>
            <person name="Binder M."/>
            <person name="Bloem J."/>
            <person name="Labutti K."/>
            <person name="Salamov A."/>
            <person name="Andreopoulos B."/>
            <person name="Baker S."/>
            <person name="Barry K."/>
            <person name="Bills G."/>
            <person name="Bluhm B."/>
            <person name="Cannon C."/>
            <person name="Castanera R."/>
            <person name="Culley D."/>
            <person name="Daum C."/>
            <person name="Ezra D."/>
            <person name="Gonzalez J."/>
            <person name="Henrissat B."/>
            <person name="Kuo A."/>
            <person name="Liang C."/>
            <person name="Lipzen A."/>
            <person name="Lutzoni F."/>
            <person name="Magnuson J."/>
            <person name="Mondo S."/>
            <person name="Nolan M."/>
            <person name="Ohm R."/>
            <person name="Pangilinan J."/>
            <person name="Park H.-J."/>
            <person name="Ramirez L."/>
            <person name="Alfaro M."/>
            <person name="Sun H."/>
            <person name="Tritt A."/>
            <person name="Yoshinaga Y."/>
            <person name="Zwiers L.-H."/>
            <person name="Turgeon B."/>
            <person name="Goodwin S."/>
            <person name="Spatafora J."/>
            <person name="Crous P."/>
            <person name="Grigoriev I."/>
        </authorList>
    </citation>
    <scope>NUCLEOTIDE SEQUENCE</scope>
    <source>
        <strain evidence="4">CBS 121167</strain>
    </source>
</reference>
<dbReference type="PROSITE" id="PS50250">
    <property type="entry name" value="PCI"/>
    <property type="match status" value="1"/>
</dbReference>
<dbReference type="PANTHER" id="PTHR12732">
    <property type="entry name" value="UNCHARACTERIZED PROTEASOME COMPONENT REGION PCI-CONTAINING"/>
    <property type="match status" value="1"/>
</dbReference>